<dbReference type="AlphaFoldDB" id="A0A1C6W4U2"/>
<feature type="domain" description="TniQ" evidence="1">
    <location>
        <begin position="6"/>
        <end position="123"/>
    </location>
</feature>
<dbReference type="EMBL" id="FMIC01000002">
    <property type="protein sequence ID" value="SCL73542.1"/>
    <property type="molecule type" value="Genomic_DNA"/>
</dbReference>
<accession>A0A1C6W4U2</accession>
<evidence type="ECO:0000313" key="3">
    <source>
        <dbReference type="Proteomes" id="UP000199343"/>
    </source>
</evidence>
<dbReference type="Proteomes" id="UP000199343">
    <property type="component" value="Unassembled WGS sequence"/>
</dbReference>
<protein>
    <submittedName>
        <fullName evidence="2">TniQ protein</fullName>
    </submittedName>
</protein>
<dbReference type="OrthoDB" id="4508519at2"/>
<sequence>MIRRLPITVRPAQQETVTSYVRRLAALHSIGYRDLWQHLSASVPYSGTSKRRQLIVAQRLVAATGHQLAALAHAMPELRDPAPRWRELRHLPQRACPVCTARHPGGPVVRFFAHHEFVCTRHGYWIGPPVPTIPDLRPRQLARLVPELVTAQRRHTRLLRRRGWRHVFNAFDVSIAVCVDRRFQQRIDVPGRRSWQERIDLLIPTRTRFNTSVFLAAFYPEIVNLARLFCSPTWRAVARRALTSAEHRLTITAEISRQIGPEPVPHDWPVTQGWTGYETDRWLRAMAGLPDVVVPNRTFPQTRRVTFDGVPVNHATSDETLAKKANKEFNKHRHVPSWALPNYADRPTNHDLPLDYQPEPEHHPRLSLSQLLDALIADSAK</sequence>
<organism evidence="2 3">
    <name type="scientific">Micromonospora peucetia</name>
    <dbReference type="NCBI Taxonomy" id="47871"/>
    <lineage>
        <taxon>Bacteria</taxon>
        <taxon>Bacillati</taxon>
        <taxon>Actinomycetota</taxon>
        <taxon>Actinomycetes</taxon>
        <taxon>Micromonosporales</taxon>
        <taxon>Micromonosporaceae</taxon>
        <taxon>Micromonospora</taxon>
    </lineage>
</organism>
<gene>
    <name evidence="2" type="ORF">GA0070608_5836</name>
</gene>
<reference evidence="2 3" key="1">
    <citation type="submission" date="2016-06" db="EMBL/GenBank/DDBJ databases">
        <authorList>
            <person name="Kjaerup R.B."/>
            <person name="Dalgaard T.S."/>
            <person name="Juul-Madsen H.R."/>
        </authorList>
    </citation>
    <scope>NUCLEOTIDE SEQUENCE [LARGE SCALE GENOMIC DNA]</scope>
    <source>
        <strain evidence="2 3">DSM 43363</strain>
    </source>
</reference>
<evidence type="ECO:0000259" key="1">
    <source>
        <dbReference type="Pfam" id="PF06527"/>
    </source>
</evidence>
<dbReference type="STRING" id="47871.GA0070608_5836"/>
<proteinExistence type="predicted"/>
<dbReference type="InterPro" id="IPR009492">
    <property type="entry name" value="TniQ"/>
</dbReference>
<name>A0A1C6W4U2_9ACTN</name>
<dbReference type="Pfam" id="PF06527">
    <property type="entry name" value="TniQ"/>
    <property type="match status" value="1"/>
</dbReference>
<evidence type="ECO:0000313" key="2">
    <source>
        <dbReference type="EMBL" id="SCL73542.1"/>
    </source>
</evidence>